<dbReference type="EMBL" id="JAVFWL010000004">
    <property type="protein sequence ID" value="KAK6752153.1"/>
    <property type="molecule type" value="Genomic_DNA"/>
</dbReference>
<organism evidence="1 2">
    <name type="scientific">Necator americanus</name>
    <name type="common">Human hookworm</name>
    <dbReference type="NCBI Taxonomy" id="51031"/>
    <lineage>
        <taxon>Eukaryota</taxon>
        <taxon>Metazoa</taxon>
        <taxon>Ecdysozoa</taxon>
        <taxon>Nematoda</taxon>
        <taxon>Chromadorea</taxon>
        <taxon>Rhabditida</taxon>
        <taxon>Rhabditina</taxon>
        <taxon>Rhabditomorpha</taxon>
        <taxon>Strongyloidea</taxon>
        <taxon>Ancylostomatidae</taxon>
        <taxon>Bunostominae</taxon>
        <taxon>Necator</taxon>
    </lineage>
</organism>
<dbReference type="Proteomes" id="UP001303046">
    <property type="component" value="Unassembled WGS sequence"/>
</dbReference>
<proteinExistence type="predicted"/>
<comment type="caution">
    <text evidence="1">The sequence shown here is derived from an EMBL/GenBank/DDBJ whole genome shotgun (WGS) entry which is preliminary data.</text>
</comment>
<protein>
    <submittedName>
        <fullName evidence="1">Uncharacterized protein</fullName>
    </submittedName>
</protein>
<evidence type="ECO:0000313" key="1">
    <source>
        <dbReference type="EMBL" id="KAK6752153.1"/>
    </source>
</evidence>
<accession>A0ABR1DPQ1</accession>
<reference evidence="1 2" key="1">
    <citation type="submission" date="2023-08" db="EMBL/GenBank/DDBJ databases">
        <title>A Necator americanus chromosomal reference genome.</title>
        <authorList>
            <person name="Ilik V."/>
            <person name="Petrzelkova K.J."/>
            <person name="Pardy F."/>
            <person name="Fuh T."/>
            <person name="Niatou-Singa F.S."/>
            <person name="Gouil Q."/>
            <person name="Baker L."/>
            <person name="Ritchie M.E."/>
            <person name="Jex A.R."/>
            <person name="Gazzola D."/>
            <person name="Li H."/>
            <person name="Toshio Fujiwara R."/>
            <person name="Zhan B."/>
            <person name="Aroian R.V."/>
            <person name="Pafco B."/>
            <person name="Schwarz E.M."/>
        </authorList>
    </citation>
    <scope>NUCLEOTIDE SEQUENCE [LARGE SCALE GENOMIC DNA]</scope>
    <source>
        <strain evidence="1 2">Aroian</strain>
        <tissue evidence="1">Whole animal</tissue>
    </source>
</reference>
<name>A0ABR1DPQ1_NECAM</name>
<evidence type="ECO:0000313" key="2">
    <source>
        <dbReference type="Proteomes" id="UP001303046"/>
    </source>
</evidence>
<keyword evidence="2" id="KW-1185">Reference proteome</keyword>
<sequence>MDGSRSRSLFWKCGGQLEELLQTSTWTVYLRVGEPALMLRLTTVARCAAIVRDLACENHSKNLWKSSPVWAEMSHMWQFDEGAVCFVKAAEQVVDVSVGTGSLAKRTVDFKGRLTYCMGSFPIVEENQLEMTSIRFQSGVTQAHRSYILLAKKILEWPNFYQSRPKIVFYLQASHFSQRK</sequence>
<gene>
    <name evidence="1" type="primary">Necator_chrIV.g16820</name>
    <name evidence="1" type="ORF">RB195_003522</name>
</gene>